<dbReference type="InterPro" id="IPR022742">
    <property type="entry name" value="Hydrolase_4"/>
</dbReference>
<gene>
    <name evidence="2" type="ORF">GWK16_20585</name>
</gene>
<evidence type="ECO:0000313" key="2">
    <source>
        <dbReference type="EMBL" id="NMJ43656.1"/>
    </source>
</evidence>
<proteinExistence type="predicted"/>
<dbReference type="RefSeq" id="WP_170055857.1">
    <property type="nucleotide sequence ID" value="NZ_JABBKX010000009.1"/>
</dbReference>
<dbReference type="EMBL" id="JABBKX010000009">
    <property type="protein sequence ID" value="NMJ43656.1"/>
    <property type="molecule type" value="Genomic_DNA"/>
</dbReference>
<organism evidence="2 3">
    <name type="scientific">Neoroseomonas marina</name>
    <dbReference type="NCBI Taxonomy" id="1232220"/>
    <lineage>
        <taxon>Bacteria</taxon>
        <taxon>Pseudomonadati</taxon>
        <taxon>Pseudomonadota</taxon>
        <taxon>Alphaproteobacteria</taxon>
        <taxon>Acetobacterales</taxon>
        <taxon>Acetobacteraceae</taxon>
        <taxon>Neoroseomonas</taxon>
    </lineage>
</organism>
<dbReference type="GO" id="GO:0016787">
    <property type="term" value="F:hydrolase activity"/>
    <property type="evidence" value="ECO:0007669"/>
    <property type="project" value="UniProtKB-KW"/>
</dbReference>
<evidence type="ECO:0000313" key="3">
    <source>
        <dbReference type="Proteomes" id="UP000548582"/>
    </source>
</evidence>
<dbReference type="Pfam" id="PF12146">
    <property type="entry name" value="Hydrolase_4"/>
    <property type="match status" value="1"/>
</dbReference>
<feature type="domain" description="Serine aminopeptidase S33" evidence="1">
    <location>
        <begin position="117"/>
        <end position="255"/>
    </location>
</feature>
<dbReference type="Proteomes" id="UP000548582">
    <property type="component" value="Unassembled WGS sequence"/>
</dbReference>
<protein>
    <submittedName>
        <fullName evidence="2">Alpha/beta hydrolase</fullName>
    </submittedName>
</protein>
<dbReference type="SUPFAM" id="SSF53474">
    <property type="entry name" value="alpha/beta-Hydrolases"/>
    <property type="match status" value="1"/>
</dbReference>
<accession>A0A848EI36</accession>
<sequence length="484" mass="52721">MLITTRRFMLRSAAVVVVLLLVVLALRVWDMQNGPPLGPWHTFVPEELDRDAVDRADWARWIAAEDSLFASVRREVSGRLGPEEQVATNRYFSGSPVDPDRFARNWNRSFVLEPDGPPRGAAVFLHGLTDAPFSLRHFAETYRARGFVAIGIRMPGHGATPSGLTQAVWEDWMAATRLAMREARRRAGAGMPLHVVGYSNGGALALKHVLDALEDERLPRADRLVLISPMVGVTAFARFAGIAGLPALLPRFAKTAWLDIQPEFNPFKFNSFPVNAARQTYRLTAALHAQLDRLATTGTLRRLPPVLTFQSVVDATVSTPAVLSRLYARLPANGSEIVLFDLNRNARFGPLFGAGADAALERILPPAPRDFAVTVVANISPATTQATVRRTPAGSAAVEEQPLGLAWPRDVFSLSHVALPFPAEDGLYGNEPDPADDFGVRLGALAVRGERGVLAVGLDSLSRVTWNPFFPYVLDRVTGGLPPP</sequence>
<evidence type="ECO:0000259" key="1">
    <source>
        <dbReference type="Pfam" id="PF12146"/>
    </source>
</evidence>
<name>A0A848EI36_9PROT</name>
<reference evidence="2 3" key="1">
    <citation type="submission" date="2020-03" db="EMBL/GenBank/DDBJ databases">
        <authorList>
            <person name="Sun Q."/>
        </authorList>
    </citation>
    <scope>NUCLEOTIDE SEQUENCE [LARGE SCALE GENOMIC DNA]</scope>
    <source>
        <strain evidence="2 3">JC162</strain>
    </source>
</reference>
<comment type="caution">
    <text evidence="2">The sequence shown here is derived from an EMBL/GenBank/DDBJ whole genome shotgun (WGS) entry which is preliminary data.</text>
</comment>
<dbReference type="Gene3D" id="3.40.50.1820">
    <property type="entry name" value="alpha/beta hydrolase"/>
    <property type="match status" value="1"/>
</dbReference>
<keyword evidence="3" id="KW-1185">Reference proteome</keyword>
<dbReference type="AlphaFoldDB" id="A0A848EI36"/>
<keyword evidence="2" id="KW-0378">Hydrolase</keyword>
<dbReference type="InterPro" id="IPR029058">
    <property type="entry name" value="AB_hydrolase_fold"/>
</dbReference>